<dbReference type="AlphaFoldDB" id="A0A6A7BKU3"/>
<keyword evidence="2" id="KW-1185">Reference proteome</keyword>
<name>A0A6A7BKU3_9PLEO</name>
<evidence type="ECO:0000313" key="1">
    <source>
        <dbReference type="EMBL" id="KAF2855085.1"/>
    </source>
</evidence>
<dbReference type="EMBL" id="MU006291">
    <property type="protein sequence ID" value="KAF2855085.1"/>
    <property type="molecule type" value="Genomic_DNA"/>
</dbReference>
<evidence type="ECO:0000313" key="2">
    <source>
        <dbReference type="Proteomes" id="UP000799423"/>
    </source>
</evidence>
<dbReference type="Proteomes" id="UP000799423">
    <property type="component" value="Unassembled WGS sequence"/>
</dbReference>
<dbReference type="OrthoDB" id="10499373at2759"/>
<organism evidence="1 2">
    <name type="scientific">Plenodomus tracheiphilus IPT5</name>
    <dbReference type="NCBI Taxonomy" id="1408161"/>
    <lineage>
        <taxon>Eukaryota</taxon>
        <taxon>Fungi</taxon>
        <taxon>Dikarya</taxon>
        <taxon>Ascomycota</taxon>
        <taxon>Pezizomycotina</taxon>
        <taxon>Dothideomycetes</taxon>
        <taxon>Pleosporomycetidae</taxon>
        <taxon>Pleosporales</taxon>
        <taxon>Pleosporineae</taxon>
        <taxon>Leptosphaeriaceae</taxon>
        <taxon>Plenodomus</taxon>
    </lineage>
</organism>
<reference evidence="1" key="1">
    <citation type="submission" date="2020-01" db="EMBL/GenBank/DDBJ databases">
        <authorList>
            <consortium name="DOE Joint Genome Institute"/>
            <person name="Haridas S."/>
            <person name="Albert R."/>
            <person name="Binder M."/>
            <person name="Bloem J."/>
            <person name="Labutti K."/>
            <person name="Salamov A."/>
            <person name="Andreopoulos B."/>
            <person name="Baker S.E."/>
            <person name="Barry K."/>
            <person name="Bills G."/>
            <person name="Bluhm B.H."/>
            <person name="Cannon C."/>
            <person name="Castanera R."/>
            <person name="Culley D.E."/>
            <person name="Daum C."/>
            <person name="Ezra D."/>
            <person name="Gonzalez J.B."/>
            <person name="Henrissat B."/>
            <person name="Kuo A."/>
            <person name="Liang C."/>
            <person name="Lipzen A."/>
            <person name="Lutzoni F."/>
            <person name="Magnuson J."/>
            <person name="Mondo S."/>
            <person name="Nolan M."/>
            <person name="Ohm R."/>
            <person name="Pangilinan J."/>
            <person name="Park H.-J."/>
            <person name="Ramirez L."/>
            <person name="Alfaro M."/>
            <person name="Sun H."/>
            <person name="Tritt A."/>
            <person name="Yoshinaga Y."/>
            <person name="Zwiers L.-H."/>
            <person name="Turgeon B.G."/>
            <person name="Goodwin S.B."/>
            <person name="Spatafora J.W."/>
            <person name="Crous P.W."/>
            <person name="Grigoriev I.V."/>
        </authorList>
    </citation>
    <scope>NUCLEOTIDE SEQUENCE</scope>
    <source>
        <strain evidence="1">IPT5</strain>
    </source>
</reference>
<sequence length="75" mass="8132">MMRNLTALHCLVQSGYGRSDVAPNQLVTPDLPAATQTNYDSRGLYHGIVTVTLSRAVTRLALGRTNPHTHFGAAR</sequence>
<protein>
    <submittedName>
        <fullName evidence="1">Uncharacterized protein</fullName>
    </submittedName>
</protein>
<accession>A0A6A7BKU3</accession>
<gene>
    <name evidence="1" type="ORF">T440DRAFT_203586</name>
</gene>
<proteinExistence type="predicted"/>